<keyword evidence="2" id="KW-1185">Reference proteome</keyword>
<dbReference type="AlphaFoldDB" id="A0A4Y2IN87"/>
<evidence type="ECO:0000313" key="1">
    <source>
        <dbReference type="EMBL" id="GBM78659.1"/>
    </source>
</evidence>
<dbReference type="EMBL" id="BGPR01002768">
    <property type="protein sequence ID" value="GBM78659.1"/>
    <property type="molecule type" value="Genomic_DNA"/>
</dbReference>
<organism evidence="1 2">
    <name type="scientific">Araneus ventricosus</name>
    <name type="common">Orbweaver spider</name>
    <name type="synonym">Epeira ventricosa</name>
    <dbReference type="NCBI Taxonomy" id="182803"/>
    <lineage>
        <taxon>Eukaryota</taxon>
        <taxon>Metazoa</taxon>
        <taxon>Ecdysozoa</taxon>
        <taxon>Arthropoda</taxon>
        <taxon>Chelicerata</taxon>
        <taxon>Arachnida</taxon>
        <taxon>Araneae</taxon>
        <taxon>Araneomorphae</taxon>
        <taxon>Entelegynae</taxon>
        <taxon>Araneoidea</taxon>
        <taxon>Araneidae</taxon>
        <taxon>Araneus</taxon>
    </lineage>
</organism>
<name>A0A4Y2IN87_ARAVE</name>
<protein>
    <submittedName>
        <fullName evidence="1">Uncharacterized protein</fullName>
    </submittedName>
</protein>
<evidence type="ECO:0000313" key="2">
    <source>
        <dbReference type="Proteomes" id="UP000499080"/>
    </source>
</evidence>
<sequence>MLQKYNIVNNSNHQCGSYDRCVVRDGAANLALMIWQQETDSDALLTTYHRLRQINAFLVRRVKFHLLRDDDRFECGAVLISHGPKLSTRHCESWWLSISKMGCYYMIWVGSSGQTEPIIDGNFMFHLEAIWSHSYSTCTQNKDGTFMMAFRHVTPRSFSLV</sequence>
<accession>A0A4Y2IN87</accession>
<dbReference type="Proteomes" id="UP000499080">
    <property type="component" value="Unassembled WGS sequence"/>
</dbReference>
<comment type="caution">
    <text evidence="1">The sequence shown here is derived from an EMBL/GenBank/DDBJ whole genome shotgun (WGS) entry which is preliminary data.</text>
</comment>
<gene>
    <name evidence="1" type="ORF">AVEN_88204_1</name>
</gene>
<reference evidence="1 2" key="1">
    <citation type="journal article" date="2019" name="Sci. Rep.">
        <title>Orb-weaving spider Araneus ventricosus genome elucidates the spidroin gene catalogue.</title>
        <authorList>
            <person name="Kono N."/>
            <person name="Nakamura H."/>
            <person name="Ohtoshi R."/>
            <person name="Moran D.A.P."/>
            <person name="Shinohara A."/>
            <person name="Yoshida Y."/>
            <person name="Fujiwara M."/>
            <person name="Mori M."/>
            <person name="Tomita M."/>
            <person name="Arakawa K."/>
        </authorList>
    </citation>
    <scope>NUCLEOTIDE SEQUENCE [LARGE SCALE GENOMIC DNA]</scope>
</reference>
<proteinExistence type="predicted"/>